<name>A0A6G1S6X4_9ACAR</name>
<feature type="domain" description="HTH OST-type" evidence="3">
    <location>
        <begin position="288"/>
        <end position="366"/>
    </location>
</feature>
<dbReference type="Pfam" id="PF12872">
    <property type="entry name" value="OST-HTH"/>
    <property type="match status" value="3"/>
</dbReference>
<dbReference type="InterPro" id="IPR041966">
    <property type="entry name" value="LOTUS-like"/>
</dbReference>
<evidence type="ECO:0000259" key="3">
    <source>
        <dbReference type="PROSITE" id="PS51644"/>
    </source>
</evidence>
<reference evidence="4" key="1">
    <citation type="submission" date="2018-10" db="EMBL/GenBank/DDBJ databases">
        <title>Transcriptome assembly of Aceria tosichella (Wheat curl mite) Type 2.</title>
        <authorList>
            <person name="Scully E.D."/>
            <person name="Geib S.M."/>
            <person name="Palmer N.A."/>
            <person name="Gupta A.K."/>
            <person name="Sarath G."/>
            <person name="Tatineni S."/>
        </authorList>
    </citation>
    <scope>NUCLEOTIDE SEQUENCE</scope>
    <source>
        <strain evidence="4">LincolnNE</strain>
    </source>
</reference>
<dbReference type="PROSITE" id="PS51644">
    <property type="entry name" value="HTH_OST"/>
    <property type="match status" value="2"/>
</dbReference>
<sequence length="408" mass="47111">MSLPTMSEISRNESPDNLAVFCREVRNLLRSKPNCMIPFSKFVPAYHNHYGRQCCVYQFGYTKLIELLEAIPHVVQIIGDGTTANRYITLTHREQIKRFASDLIKVVKSQPGKRLRLSQFARAYQQVLARTFRVEDYGTNNINVLLAEIWEGTINIIPIRRELVNGTEMRDSGNDDSDGYDRDDDIASSSGWSASSSREAKHNSNTSSSSNNNNNHTETDSSHLRPSDTPTTPIKGPLFVNVPLPKNPALELLVAQNELVNKPYITEHYPDCWFEIPKRERSEREIKRTKYFVFDCIELLSKLDRSNYSVPFSKFIPAYHYYFNRQCKVSVFGFSKLIDLFESISPDVVEIVEQEPGEEKLIRLAKKHWPQRPIDCGPTEEELLELERELEDYEQMQNKRSTRMAAIF</sequence>
<evidence type="ECO:0000256" key="2">
    <source>
        <dbReference type="SAM" id="MobiDB-lite"/>
    </source>
</evidence>
<dbReference type="EMBL" id="GGYP01000909">
    <property type="protein sequence ID" value="MDE45680.1"/>
    <property type="molecule type" value="Transcribed_RNA"/>
</dbReference>
<evidence type="ECO:0000313" key="5">
    <source>
        <dbReference type="EMBL" id="MDE46368.1"/>
    </source>
</evidence>
<accession>A0A6G1S6X4</accession>
<feature type="domain" description="HTH OST-type" evidence="3">
    <location>
        <begin position="17"/>
        <end position="92"/>
    </location>
</feature>
<feature type="compositionally biased region" description="Low complexity" evidence="2">
    <location>
        <begin position="187"/>
        <end position="216"/>
    </location>
</feature>
<proteinExistence type="predicted"/>
<protein>
    <submittedName>
        <fullName evidence="4">Limkain-b1</fullName>
    </submittedName>
</protein>
<keyword evidence="1" id="KW-0175">Coiled coil</keyword>
<dbReference type="AlphaFoldDB" id="A0A6G1S6X4"/>
<feature type="compositionally biased region" description="Basic and acidic residues" evidence="2">
    <location>
        <begin position="217"/>
        <end position="226"/>
    </location>
</feature>
<dbReference type="InterPro" id="IPR025605">
    <property type="entry name" value="OST-HTH/LOTUS_dom"/>
</dbReference>
<organism evidence="4">
    <name type="scientific">Aceria tosichella</name>
    <name type="common">wheat curl mite</name>
    <dbReference type="NCBI Taxonomy" id="561515"/>
    <lineage>
        <taxon>Eukaryota</taxon>
        <taxon>Metazoa</taxon>
        <taxon>Ecdysozoa</taxon>
        <taxon>Arthropoda</taxon>
        <taxon>Chelicerata</taxon>
        <taxon>Arachnida</taxon>
        <taxon>Acari</taxon>
        <taxon>Acariformes</taxon>
        <taxon>Trombidiformes</taxon>
        <taxon>Prostigmata</taxon>
        <taxon>Eupodina</taxon>
        <taxon>Eriophyoidea</taxon>
        <taxon>Eriophyidae</taxon>
        <taxon>Eriophyinae</taxon>
        <taxon>Aceriini</taxon>
        <taxon>Aceria</taxon>
    </lineage>
</organism>
<dbReference type="EMBL" id="GGYP01001597">
    <property type="protein sequence ID" value="MDE46368.1"/>
    <property type="molecule type" value="Transcribed_RNA"/>
</dbReference>
<feature type="coiled-coil region" evidence="1">
    <location>
        <begin position="376"/>
        <end position="403"/>
    </location>
</feature>
<feature type="region of interest" description="Disordered" evidence="2">
    <location>
        <begin position="167"/>
        <end position="232"/>
    </location>
</feature>
<gene>
    <name evidence="4" type="primary">LKAP_0</name>
    <name evidence="5" type="synonym">LKAP_1</name>
    <name evidence="4" type="ORF">g.18542</name>
    <name evidence="5" type="ORF">g.18543</name>
</gene>
<evidence type="ECO:0000313" key="4">
    <source>
        <dbReference type="EMBL" id="MDE45680.1"/>
    </source>
</evidence>
<evidence type="ECO:0000256" key="1">
    <source>
        <dbReference type="SAM" id="Coils"/>
    </source>
</evidence>
<dbReference type="Gene3D" id="3.30.420.610">
    <property type="entry name" value="LOTUS domain-like"/>
    <property type="match status" value="2"/>
</dbReference>
<feature type="compositionally biased region" description="Acidic residues" evidence="2">
    <location>
        <begin position="174"/>
        <end position="186"/>
    </location>
</feature>